<protein>
    <submittedName>
        <fullName evidence="1">Uncharacterized protein</fullName>
    </submittedName>
</protein>
<dbReference type="AlphaFoldDB" id="X0XCP2"/>
<feature type="non-terminal residue" evidence="1">
    <location>
        <position position="1"/>
    </location>
</feature>
<sequence>KKKGRIADEAISLSFTVRQYPRTDEKFDALKSFDYQCRLAEELMAEKIVPNFVQPLTEIIAQKRLT</sequence>
<reference evidence="1" key="1">
    <citation type="journal article" date="2014" name="Front. Microbiol.">
        <title>High frequency of phylogenetically diverse reductive dehalogenase-homologous genes in deep subseafloor sedimentary metagenomes.</title>
        <authorList>
            <person name="Kawai M."/>
            <person name="Futagami T."/>
            <person name="Toyoda A."/>
            <person name="Takaki Y."/>
            <person name="Nishi S."/>
            <person name="Hori S."/>
            <person name="Arai W."/>
            <person name="Tsubouchi T."/>
            <person name="Morono Y."/>
            <person name="Uchiyama I."/>
            <person name="Ito T."/>
            <person name="Fujiyama A."/>
            <person name="Inagaki F."/>
            <person name="Takami H."/>
        </authorList>
    </citation>
    <scope>NUCLEOTIDE SEQUENCE</scope>
    <source>
        <strain evidence="1">Expedition CK06-06</strain>
    </source>
</reference>
<evidence type="ECO:0000313" key="1">
    <source>
        <dbReference type="EMBL" id="GAG33182.1"/>
    </source>
</evidence>
<organism evidence="1">
    <name type="scientific">marine sediment metagenome</name>
    <dbReference type="NCBI Taxonomy" id="412755"/>
    <lineage>
        <taxon>unclassified sequences</taxon>
        <taxon>metagenomes</taxon>
        <taxon>ecological metagenomes</taxon>
    </lineage>
</organism>
<proteinExistence type="predicted"/>
<name>X0XCP2_9ZZZZ</name>
<dbReference type="EMBL" id="BARS01045477">
    <property type="protein sequence ID" value="GAG33182.1"/>
    <property type="molecule type" value="Genomic_DNA"/>
</dbReference>
<accession>X0XCP2</accession>
<gene>
    <name evidence="1" type="ORF">S01H1_68571</name>
</gene>
<comment type="caution">
    <text evidence="1">The sequence shown here is derived from an EMBL/GenBank/DDBJ whole genome shotgun (WGS) entry which is preliminary data.</text>
</comment>